<dbReference type="EMBL" id="UFAJ01000499">
    <property type="protein sequence ID" value="SSD60925.1"/>
    <property type="molecule type" value="Genomic_DNA"/>
</dbReference>
<evidence type="ECO:0000256" key="1">
    <source>
        <dbReference type="SAM" id="MobiDB-lite"/>
    </source>
</evidence>
<dbReference type="Proteomes" id="UP000262825">
    <property type="component" value="Unassembled WGS sequence"/>
</dbReference>
<dbReference type="AlphaFoldDB" id="A0A376B8D2"/>
<reference evidence="3" key="1">
    <citation type="submission" date="2018-06" db="EMBL/GenBank/DDBJ databases">
        <authorList>
            <person name="Guldener U."/>
        </authorList>
    </citation>
    <scope>NUCLEOTIDE SEQUENCE [LARGE SCALE GENOMIC DNA]</scope>
    <source>
        <strain evidence="3">UTAD17</strain>
    </source>
</reference>
<feature type="compositionally biased region" description="Low complexity" evidence="1">
    <location>
        <begin position="147"/>
        <end position="163"/>
    </location>
</feature>
<feature type="region of interest" description="Disordered" evidence="1">
    <location>
        <begin position="82"/>
        <end position="103"/>
    </location>
</feature>
<sequence>MHDLSKPNSKLHVCNDTNTQINTSRKQDYLFASTTPENLLNRDESKSRISLGPSSSSDFNYDMNGNNREYSYDQESVGSSIASHNNISRPQSRASVTSGLSTTAAKDGIEGKRVLRAGISPYSLNLLNALNAVNVNKSLSSHNLFKNNNESNNSNSNSIENDNPFASPMTIREKMKLLNIDKRSPVPSQFGSMRGDDPVNTSISSENIERPNIESLLKESLIGERGLGNQLHLTSNNERTLESFSNASTIGDDYSYLQDGFSNTSTSLVPTTTESVISAGNSERDA</sequence>
<dbReference type="VEuPathDB" id="FungiDB:SCODWIG_02686"/>
<evidence type="ECO:0000313" key="2">
    <source>
        <dbReference type="EMBL" id="SSD60925.1"/>
    </source>
</evidence>
<proteinExistence type="predicted"/>
<dbReference type="OrthoDB" id="3981113at2759"/>
<accession>A0A376B8D2</accession>
<feature type="compositionally biased region" description="Polar residues" evidence="1">
    <location>
        <begin position="52"/>
        <end position="62"/>
    </location>
</feature>
<keyword evidence="3" id="KW-1185">Reference proteome</keyword>
<gene>
    <name evidence="2" type="ORF">SCODWIG_02686</name>
</gene>
<feature type="region of interest" description="Disordered" evidence="1">
    <location>
        <begin position="42"/>
        <end position="62"/>
    </location>
</feature>
<feature type="region of interest" description="Disordered" evidence="1">
    <location>
        <begin position="184"/>
        <end position="207"/>
    </location>
</feature>
<evidence type="ECO:0000313" key="3">
    <source>
        <dbReference type="Proteomes" id="UP000262825"/>
    </source>
</evidence>
<name>A0A376B8D2_9ASCO</name>
<feature type="region of interest" description="Disordered" evidence="1">
    <location>
        <begin position="144"/>
        <end position="166"/>
    </location>
</feature>
<protein>
    <submittedName>
        <fullName evidence="2">Uncharacterized protein</fullName>
    </submittedName>
</protein>
<organism evidence="2 3">
    <name type="scientific">Saccharomycodes ludwigii</name>
    <dbReference type="NCBI Taxonomy" id="36035"/>
    <lineage>
        <taxon>Eukaryota</taxon>
        <taxon>Fungi</taxon>
        <taxon>Dikarya</taxon>
        <taxon>Ascomycota</taxon>
        <taxon>Saccharomycotina</taxon>
        <taxon>Saccharomycetes</taxon>
        <taxon>Saccharomycodales</taxon>
        <taxon>Saccharomycodaceae</taxon>
        <taxon>Saccharomycodes</taxon>
    </lineage>
</organism>